<keyword evidence="2" id="KW-1185">Reference proteome</keyword>
<protein>
    <submittedName>
        <fullName evidence="1">Uncharacterized protein</fullName>
    </submittedName>
</protein>
<name>A0A7D3V642_9VIRU</name>
<sequence length="208" mass="24301">MYRLKSNDLHFYLMEQPEKIRRNFQDKLVDHIVNGGHTIGGSYVYKTLVNGDPSSDIDVKVTSYNEMEKLCNEMETLFKCQRSRITEEPISIGLFRYGGEGMGNALQCPYSVNGRTEYERVEMIMPLQRPSNPVFNLEYKQVDGKPQIVNCDGNNEEAQRTIQQLQNRQFASWSDMRPKDKVYFSKPQWTDTSSWSFKMSNFFKSDKE</sequence>
<gene>
    <name evidence="1" type="ORF">Fadolivirus_1_1377</name>
</gene>
<accession>A0A7D3V642</accession>
<dbReference type="Proteomes" id="UP001162001">
    <property type="component" value="Segment"/>
</dbReference>
<reference evidence="1 2" key="1">
    <citation type="submission" date="2020-04" db="EMBL/GenBank/DDBJ databases">
        <title>Advantages and limits of metagenomic assembly and binning of a giant virus.</title>
        <authorList>
            <person name="Schulz F."/>
            <person name="Andreani J."/>
            <person name="Francis R."/>
            <person name="Boudjemaa H."/>
            <person name="Bou Khalil J.Y."/>
            <person name="Lee J."/>
            <person name="La Scola B."/>
            <person name="Woyke T."/>
        </authorList>
    </citation>
    <scope>NUCLEOTIDE SEQUENCE [LARGE SCALE GENOMIC DNA]</scope>
    <source>
        <strain evidence="1 2">FV1/VV64</strain>
    </source>
</reference>
<dbReference type="EMBL" id="MT418680">
    <property type="protein sequence ID" value="QKF94835.1"/>
    <property type="molecule type" value="Genomic_DNA"/>
</dbReference>
<organism evidence="1 2">
    <name type="scientific">Fadolivirus FV1/VV64</name>
    <dbReference type="NCBI Taxonomy" id="3070911"/>
    <lineage>
        <taxon>Viruses</taxon>
        <taxon>Varidnaviria</taxon>
        <taxon>Bamfordvirae</taxon>
        <taxon>Nucleocytoviricota</taxon>
        <taxon>Megaviricetes</taxon>
        <taxon>Imitervirales</taxon>
        <taxon>Mimiviridae</taxon>
        <taxon>Klosneuvirinae</taxon>
        <taxon>Fadolivirus</taxon>
        <taxon>Fadolivirus algeromassiliense</taxon>
    </lineage>
</organism>
<proteinExistence type="predicted"/>
<evidence type="ECO:0000313" key="1">
    <source>
        <dbReference type="EMBL" id="QKF94835.1"/>
    </source>
</evidence>
<evidence type="ECO:0000313" key="2">
    <source>
        <dbReference type="Proteomes" id="UP001162001"/>
    </source>
</evidence>